<evidence type="ECO:0000259" key="6">
    <source>
        <dbReference type="PROSITE" id="PS50022"/>
    </source>
</evidence>
<dbReference type="Gene3D" id="2.60.120.260">
    <property type="entry name" value="Galactose-binding domain-like"/>
    <property type="match status" value="1"/>
</dbReference>
<dbReference type="Pfam" id="PF00754">
    <property type="entry name" value="F5_F8_type_C"/>
    <property type="match status" value="1"/>
</dbReference>
<keyword evidence="4 5" id="KW-0326">Glycosidase</keyword>
<evidence type="ECO:0000313" key="7">
    <source>
        <dbReference type="EMBL" id="MCD2423244.1"/>
    </source>
</evidence>
<dbReference type="InterPro" id="IPR006710">
    <property type="entry name" value="Glyco_hydro_43"/>
</dbReference>
<comment type="similarity">
    <text evidence="1 5">Belongs to the glycosyl hydrolase 43 family.</text>
</comment>
<sequence>MKRSVITVCVLGCLLLSGACQKTKEPYYDPIPEKPQEPEVPKGAWWGFTPDSTFSNPIMPGGPDPWVVQKNGTYYYTYTQGSKLVILETKNLSELATARRYDVWTPPAGQPYSKNLWAPELHEIDGKWYFYFAADDGDNAHHRMYVLENTAPTPVEGNWVFKGKLSDPTDMWAIDGTILYNNGQRYMIWSGGNAGAPPQNIYIAKMSNPWTISGEKVMISIPGFAWEKNGNPINEGPQVLINPQGRVYLIYSGSGYWSDGYCLGQLNLREGGDPMNPGDWSKKVHPVFSMRSEGGVFGPGHNGFFKSPDGKEDWIIYHARSVANQGASGGRSPRIQRFTWNPDGSPNFGLPTSMSTLQRRPSGEPWRYIHAKTRWSIAGVSSEEPVNGRLASSVIDDNLTTIWISRYSVDPTDYPGHWLTVDMGETATVDGFIISQKDGDRKIKELELLVGNDNNTWESLGLFTLNDVNLLRQFIDLPQRKQFRYFKLVPKSGYDSQRQPGLAEVSTFRFKE</sequence>
<dbReference type="PROSITE" id="PS51257">
    <property type="entry name" value="PROKAR_LIPOPROTEIN"/>
    <property type="match status" value="1"/>
</dbReference>
<accession>A0ABS8PR08</accession>
<keyword evidence="2" id="KW-0732">Signal</keyword>
<dbReference type="PROSITE" id="PS50022">
    <property type="entry name" value="FA58C_3"/>
    <property type="match status" value="1"/>
</dbReference>
<proteinExistence type="inferred from homology"/>
<name>A0ABS8PR08_9BACT</name>
<dbReference type="EMBL" id="JAJNEC010000005">
    <property type="protein sequence ID" value="MCD2423244.1"/>
    <property type="molecule type" value="Genomic_DNA"/>
</dbReference>
<evidence type="ECO:0000256" key="2">
    <source>
        <dbReference type="ARBA" id="ARBA00022729"/>
    </source>
</evidence>
<evidence type="ECO:0000256" key="3">
    <source>
        <dbReference type="ARBA" id="ARBA00022801"/>
    </source>
</evidence>
<organism evidence="7 8">
    <name type="scientific">Niabella pedocola</name>
    <dbReference type="NCBI Taxonomy" id="1752077"/>
    <lineage>
        <taxon>Bacteria</taxon>
        <taxon>Pseudomonadati</taxon>
        <taxon>Bacteroidota</taxon>
        <taxon>Chitinophagia</taxon>
        <taxon>Chitinophagales</taxon>
        <taxon>Chitinophagaceae</taxon>
        <taxon>Niabella</taxon>
    </lineage>
</organism>
<keyword evidence="8" id="KW-1185">Reference proteome</keyword>
<keyword evidence="3 5" id="KW-0378">Hydrolase</keyword>
<dbReference type="PANTHER" id="PTHR43817">
    <property type="entry name" value="GLYCOSYL HYDROLASE"/>
    <property type="match status" value="1"/>
</dbReference>
<feature type="domain" description="F5/8 type C" evidence="6">
    <location>
        <begin position="362"/>
        <end position="507"/>
    </location>
</feature>
<protein>
    <submittedName>
        <fullName evidence="7">Family 43 glycosylhydrolase</fullName>
    </submittedName>
</protein>
<dbReference type="RefSeq" id="WP_231004508.1">
    <property type="nucleotide sequence ID" value="NZ_JAJNEC010000005.1"/>
</dbReference>
<dbReference type="Proteomes" id="UP001199816">
    <property type="component" value="Unassembled WGS sequence"/>
</dbReference>
<evidence type="ECO:0000256" key="4">
    <source>
        <dbReference type="ARBA" id="ARBA00023295"/>
    </source>
</evidence>
<evidence type="ECO:0000256" key="1">
    <source>
        <dbReference type="ARBA" id="ARBA00009865"/>
    </source>
</evidence>
<dbReference type="InterPro" id="IPR023296">
    <property type="entry name" value="Glyco_hydro_beta-prop_sf"/>
</dbReference>
<gene>
    <name evidence="7" type="ORF">LQ567_10775</name>
</gene>
<dbReference type="InterPro" id="IPR008979">
    <property type="entry name" value="Galactose-bd-like_sf"/>
</dbReference>
<dbReference type="CDD" id="cd18820">
    <property type="entry name" value="GH43_LbAraf43-like"/>
    <property type="match status" value="1"/>
</dbReference>
<dbReference type="InterPro" id="IPR000421">
    <property type="entry name" value="FA58C"/>
</dbReference>
<evidence type="ECO:0000256" key="5">
    <source>
        <dbReference type="RuleBase" id="RU361187"/>
    </source>
</evidence>
<dbReference type="SUPFAM" id="SSF75005">
    <property type="entry name" value="Arabinanase/levansucrase/invertase"/>
    <property type="match status" value="1"/>
</dbReference>
<dbReference type="Gene3D" id="2.115.10.20">
    <property type="entry name" value="Glycosyl hydrolase domain, family 43"/>
    <property type="match status" value="1"/>
</dbReference>
<comment type="caution">
    <text evidence="7">The sequence shown here is derived from an EMBL/GenBank/DDBJ whole genome shotgun (WGS) entry which is preliminary data.</text>
</comment>
<dbReference type="PANTHER" id="PTHR43817:SF1">
    <property type="entry name" value="HYDROLASE, FAMILY 43, PUTATIVE (AFU_ORTHOLOGUE AFUA_3G01660)-RELATED"/>
    <property type="match status" value="1"/>
</dbReference>
<reference evidence="7 8" key="1">
    <citation type="submission" date="2021-11" db="EMBL/GenBank/DDBJ databases">
        <title>Genomic of Niabella pedocola.</title>
        <authorList>
            <person name="Wu T."/>
        </authorList>
    </citation>
    <scope>NUCLEOTIDE SEQUENCE [LARGE SCALE GENOMIC DNA]</scope>
    <source>
        <strain evidence="7 8">JCM 31011</strain>
    </source>
</reference>
<dbReference type="SUPFAM" id="SSF49785">
    <property type="entry name" value="Galactose-binding domain-like"/>
    <property type="match status" value="1"/>
</dbReference>
<dbReference type="Pfam" id="PF04616">
    <property type="entry name" value="Glyco_hydro_43"/>
    <property type="match status" value="1"/>
</dbReference>
<evidence type="ECO:0000313" key="8">
    <source>
        <dbReference type="Proteomes" id="UP001199816"/>
    </source>
</evidence>